<feature type="region of interest" description="Disordered" evidence="1">
    <location>
        <begin position="1"/>
        <end position="36"/>
    </location>
</feature>
<organism evidence="2 3">
    <name type="scientific">Stylosanthes scabra</name>
    <dbReference type="NCBI Taxonomy" id="79078"/>
    <lineage>
        <taxon>Eukaryota</taxon>
        <taxon>Viridiplantae</taxon>
        <taxon>Streptophyta</taxon>
        <taxon>Embryophyta</taxon>
        <taxon>Tracheophyta</taxon>
        <taxon>Spermatophyta</taxon>
        <taxon>Magnoliopsida</taxon>
        <taxon>eudicotyledons</taxon>
        <taxon>Gunneridae</taxon>
        <taxon>Pentapetalae</taxon>
        <taxon>rosids</taxon>
        <taxon>fabids</taxon>
        <taxon>Fabales</taxon>
        <taxon>Fabaceae</taxon>
        <taxon>Papilionoideae</taxon>
        <taxon>50 kb inversion clade</taxon>
        <taxon>dalbergioids sensu lato</taxon>
        <taxon>Dalbergieae</taxon>
        <taxon>Pterocarpus clade</taxon>
        <taxon>Stylosanthes</taxon>
    </lineage>
</organism>
<sequence length="234" mass="26334">MPRVKQKTRVVDEDPADDYDNTHSGHASDSDSDGAADVPWEYSIGFSNSVPLPWVKPSDNRAVFTHPPLPKKPFSEPPSSGLLLSMDKIMKPGFDSIDCKVLGEFVEKPTLHMGHTLLRCRLQRGEFPWTSWKSEASTQVNRVWNKWVFTILFEEGGDFLSMLEEAGVAEAIRTSAGLGVQRYGYDMSLLWQCWCSQTHIVMLLQLSVFSNLDIIIIKPKLGLLPVKGFIFYLA</sequence>
<gene>
    <name evidence="2" type="ORF">PIB30_079107</name>
</gene>
<evidence type="ECO:0000313" key="2">
    <source>
        <dbReference type="EMBL" id="MED6175520.1"/>
    </source>
</evidence>
<protein>
    <submittedName>
        <fullName evidence="2">Uncharacterized protein</fullName>
    </submittedName>
</protein>
<proteinExistence type="predicted"/>
<accession>A0ABU6VT25</accession>
<dbReference type="Proteomes" id="UP001341840">
    <property type="component" value="Unassembled WGS sequence"/>
</dbReference>
<comment type="caution">
    <text evidence="2">The sequence shown here is derived from an EMBL/GenBank/DDBJ whole genome shotgun (WGS) entry which is preliminary data.</text>
</comment>
<evidence type="ECO:0000256" key="1">
    <source>
        <dbReference type="SAM" id="MobiDB-lite"/>
    </source>
</evidence>
<dbReference type="EMBL" id="JASCZI010152146">
    <property type="protein sequence ID" value="MED6175520.1"/>
    <property type="molecule type" value="Genomic_DNA"/>
</dbReference>
<evidence type="ECO:0000313" key="3">
    <source>
        <dbReference type="Proteomes" id="UP001341840"/>
    </source>
</evidence>
<feature type="compositionally biased region" description="Basic and acidic residues" evidence="1">
    <location>
        <begin position="20"/>
        <end position="29"/>
    </location>
</feature>
<name>A0ABU6VT25_9FABA</name>
<keyword evidence="3" id="KW-1185">Reference proteome</keyword>
<reference evidence="2 3" key="1">
    <citation type="journal article" date="2023" name="Plants (Basel)">
        <title>Bridging the Gap: Combining Genomics and Transcriptomics Approaches to Understand Stylosanthes scabra, an Orphan Legume from the Brazilian Caatinga.</title>
        <authorList>
            <person name="Ferreira-Neto J.R.C."/>
            <person name="da Silva M.D."/>
            <person name="Binneck E."/>
            <person name="de Melo N.F."/>
            <person name="da Silva R.H."/>
            <person name="de Melo A.L.T.M."/>
            <person name="Pandolfi V."/>
            <person name="Bustamante F.O."/>
            <person name="Brasileiro-Vidal A.C."/>
            <person name="Benko-Iseppon A.M."/>
        </authorList>
    </citation>
    <scope>NUCLEOTIDE SEQUENCE [LARGE SCALE GENOMIC DNA]</scope>
    <source>
        <tissue evidence="2">Leaves</tissue>
    </source>
</reference>